<feature type="compositionally biased region" description="Basic residues" evidence="1">
    <location>
        <begin position="42"/>
        <end position="51"/>
    </location>
</feature>
<evidence type="ECO:0000313" key="3">
    <source>
        <dbReference type="Proteomes" id="UP000688947"/>
    </source>
</evidence>
<name>A0A8T1UAG9_9STRA</name>
<sequence>MPGNNVGILVHSLDEYAQGQRRKLIYQWRQKRKSIELACKTARGRASKKARPSGTGTALP</sequence>
<dbReference type="Proteomes" id="UP000688947">
    <property type="component" value="Unassembled WGS sequence"/>
</dbReference>
<reference evidence="2" key="1">
    <citation type="submission" date="2021-01" db="EMBL/GenBank/DDBJ databases">
        <title>Phytophthora aleatoria, a newly-described species from Pinus radiata is distinct from Phytophthora cactorum isolates based on comparative genomics.</title>
        <authorList>
            <person name="Mcdougal R."/>
            <person name="Panda P."/>
            <person name="Williams N."/>
            <person name="Studholme D.J."/>
        </authorList>
    </citation>
    <scope>NUCLEOTIDE SEQUENCE</scope>
    <source>
        <strain evidence="2">NZFS 3830</strain>
    </source>
</reference>
<dbReference type="AlphaFoldDB" id="A0A8T1UAG9"/>
<protein>
    <submittedName>
        <fullName evidence="2">Uncharacterized protein</fullName>
    </submittedName>
</protein>
<comment type="caution">
    <text evidence="2">The sequence shown here is derived from an EMBL/GenBank/DDBJ whole genome shotgun (WGS) entry which is preliminary data.</text>
</comment>
<organism evidence="2 3">
    <name type="scientific">Phytophthora cactorum</name>
    <dbReference type="NCBI Taxonomy" id="29920"/>
    <lineage>
        <taxon>Eukaryota</taxon>
        <taxon>Sar</taxon>
        <taxon>Stramenopiles</taxon>
        <taxon>Oomycota</taxon>
        <taxon>Peronosporomycetes</taxon>
        <taxon>Peronosporales</taxon>
        <taxon>Peronosporaceae</taxon>
        <taxon>Phytophthora</taxon>
    </lineage>
</organism>
<proteinExistence type="predicted"/>
<dbReference type="EMBL" id="JAENGZ010000666">
    <property type="protein sequence ID" value="KAG6955556.1"/>
    <property type="molecule type" value="Genomic_DNA"/>
</dbReference>
<accession>A0A8T1UAG9</accession>
<evidence type="ECO:0000256" key="1">
    <source>
        <dbReference type="SAM" id="MobiDB-lite"/>
    </source>
</evidence>
<gene>
    <name evidence="2" type="ORF">JG687_00011132</name>
</gene>
<dbReference type="OrthoDB" id="125006at2759"/>
<feature type="region of interest" description="Disordered" evidence="1">
    <location>
        <begin position="41"/>
        <end position="60"/>
    </location>
</feature>
<evidence type="ECO:0000313" key="2">
    <source>
        <dbReference type="EMBL" id="KAG6955556.1"/>
    </source>
</evidence>